<dbReference type="InterPro" id="IPR008995">
    <property type="entry name" value="Mo/tungstate-bd_C_term_dom"/>
</dbReference>
<dbReference type="InterPro" id="IPR004606">
    <property type="entry name" value="Mop_domain"/>
</dbReference>
<dbReference type="Pfam" id="PF03459">
    <property type="entry name" value="TOBE"/>
    <property type="match status" value="2"/>
</dbReference>
<dbReference type="NCBIfam" id="TIGR00637">
    <property type="entry name" value="ModE_repress"/>
    <property type="match status" value="1"/>
</dbReference>
<evidence type="ECO:0000313" key="8">
    <source>
        <dbReference type="Proteomes" id="UP000675920"/>
    </source>
</evidence>
<keyword evidence="4" id="KW-0677">Repeat</keyword>
<dbReference type="PROSITE" id="PS51866">
    <property type="entry name" value="MOP"/>
    <property type="match status" value="2"/>
</dbReference>
<evidence type="ECO:0000256" key="4">
    <source>
        <dbReference type="ARBA" id="ARBA00022737"/>
    </source>
</evidence>
<dbReference type="Proteomes" id="UP000675920">
    <property type="component" value="Unplaced"/>
</dbReference>
<dbReference type="PIRSF" id="PIRSF005763">
    <property type="entry name" value="Txn_reg_ModE"/>
    <property type="match status" value="1"/>
</dbReference>
<dbReference type="AlphaFoldDB" id="A0A8B6X6N7"/>
<keyword evidence="8" id="KW-1185">Reference proteome</keyword>
<accession>A0A8B6X6N7</accession>
<evidence type="ECO:0000256" key="2">
    <source>
        <dbReference type="ARBA" id="ARBA00022448"/>
    </source>
</evidence>
<dbReference type="InterPro" id="IPR036388">
    <property type="entry name" value="WH-like_DNA-bd_sf"/>
</dbReference>
<organism evidence="8 9">
    <name type="scientific">Derxia gummosa DSM 723</name>
    <dbReference type="NCBI Taxonomy" id="1121388"/>
    <lineage>
        <taxon>Bacteria</taxon>
        <taxon>Pseudomonadati</taxon>
        <taxon>Pseudomonadota</taxon>
        <taxon>Betaproteobacteria</taxon>
        <taxon>Burkholderiales</taxon>
        <taxon>Alcaligenaceae</taxon>
        <taxon>Derxia</taxon>
    </lineage>
</organism>
<proteinExistence type="inferred from homology"/>
<comment type="similarity">
    <text evidence="1 5">Belongs to the ModE family.</text>
</comment>
<dbReference type="GO" id="GO:0015689">
    <property type="term" value="P:molybdate ion transport"/>
    <property type="evidence" value="ECO:0007669"/>
    <property type="project" value="UniProtKB-UniRule"/>
</dbReference>
<dbReference type="InterPro" id="IPR003725">
    <property type="entry name" value="ModE-bd_N"/>
</dbReference>
<evidence type="ECO:0000313" key="9">
    <source>
        <dbReference type="RefSeq" id="WP_028312720.1"/>
    </source>
</evidence>
<reference evidence="9" key="2">
    <citation type="submission" date="2025-08" db="UniProtKB">
        <authorList>
            <consortium name="RefSeq"/>
        </authorList>
    </citation>
    <scope>IDENTIFICATION</scope>
</reference>
<dbReference type="SUPFAM" id="SSF50331">
    <property type="entry name" value="MOP-like"/>
    <property type="match status" value="2"/>
</dbReference>
<dbReference type="PANTHER" id="PTHR30432:SF1">
    <property type="entry name" value="DNA-BINDING TRANSCRIPTIONAL DUAL REGULATOR MODE"/>
    <property type="match status" value="1"/>
</dbReference>
<feature type="domain" description="Mop" evidence="7">
    <location>
        <begin position="136"/>
        <end position="202"/>
    </location>
</feature>
<sequence length="275" mass="29921">MPSRRPLRHKPSARLAVDTEFGAFLGDTRIKLLEAIDRYGSITQAARAVPLSYKAAWDAVDAMNNLAEQPLVERSVGGRHGGGTNLTDYGRRLVNVYRAMEGEYQTALDHLWQRIADADSGEVADFQMMLRRMSLRTSARNQFAGTVSGLREGEVSFEVRLRLDADNELAAVITREAAETLGLAIGVEMLALVNANNVLISTDENLRMTARNQLWGEVANIHKGQVDCEVTLALPGGRSVTAVLTEESLGALGLELGSRACAVFKAPTVMLIRLG</sequence>
<dbReference type="RefSeq" id="WP_028312720.1">
    <property type="nucleotide sequence ID" value="NZ_KI519499.1"/>
</dbReference>
<dbReference type="InterPro" id="IPR016462">
    <property type="entry name" value="ModE"/>
</dbReference>
<dbReference type="OrthoDB" id="9800709at2"/>
<dbReference type="InterPro" id="IPR051815">
    <property type="entry name" value="Molybdate_resp_trans_reg"/>
</dbReference>
<dbReference type="Gene3D" id="2.40.50.100">
    <property type="match status" value="2"/>
</dbReference>
<evidence type="ECO:0000256" key="5">
    <source>
        <dbReference type="PIRNR" id="PIRNR005763"/>
    </source>
</evidence>
<dbReference type="SUPFAM" id="SSF46785">
    <property type="entry name" value="Winged helix' DNA-binding domain"/>
    <property type="match status" value="1"/>
</dbReference>
<evidence type="ECO:0000259" key="7">
    <source>
        <dbReference type="PROSITE" id="PS51866"/>
    </source>
</evidence>
<evidence type="ECO:0000256" key="6">
    <source>
        <dbReference type="PIRSR" id="PIRSR005763-1"/>
    </source>
</evidence>
<dbReference type="Pfam" id="PF00126">
    <property type="entry name" value="HTH_1"/>
    <property type="match status" value="1"/>
</dbReference>
<feature type="region of interest" description="Required for dimer formation and molybdate binding" evidence="6">
    <location>
        <begin position="137"/>
        <end position="145"/>
    </location>
</feature>
<dbReference type="PANTHER" id="PTHR30432">
    <property type="entry name" value="TRANSCRIPTIONAL REGULATOR MODE"/>
    <property type="match status" value="1"/>
</dbReference>
<keyword evidence="2 5" id="KW-0813">Transport</keyword>
<dbReference type="InterPro" id="IPR000847">
    <property type="entry name" value="LysR_HTH_N"/>
</dbReference>
<evidence type="ECO:0000256" key="1">
    <source>
        <dbReference type="ARBA" id="ARBA00008110"/>
    </source>
</evidence>
<dbReference type="GO" id="GO:0003700">
    <property type="term" value="F:DNA-binding transcription factor activity"/>
    <property type="evidence" value="ECO:0007669"/>
    <property type="project" value="InterPro"/>
</dbReference>
<dbReference type="GO" id="GO:0030151">
    <property type="term" value="F:molybdenum ion binding"/>
    <property type="evidence" value="ECO:0007669"/>
    <property type="project" value="UniProtKB-UniRule"/>
</dbReference>
<name>A0A8B6X6N7_9BURK</name>
<dbReference type="Gene3D" id="1.10.10.10">
    <property type="entry name" value="Winged helix-like DNA-binding domain superfamily/Winged helix DNA-binding domain"/>
    <property type="match status" value="1"/>
</dbReference>
<feature type="domain" description="Mop" evidence="7">
    <location>
        <begin position="207"/>
        <end position="273"/>
    </location>
</feature>
<keyword evidence="3 5" id="KW-0500">Molybdenum</keyword>
<dbReference type="InterPro" id="IPR005116">
    <property type="entry name" value="Transp-assoc_OB_typ1"/>
</dbReference>
<protein>
    <submittedName>
        <fullName evidence="9">TOBE domain-containing protein</fullName>
    </submittedName>
</protein>
<dbReference type="NCBIfam" id="TIGR00638">
    <property type="entry name" value="Mop"/>
    <property type="match status" value="2"/>
</dbReference>
<dbReference type="InterPro" id="IPR036390">
    <property type="entry name" value="WH_DNA-bd_sf"/>
</dbReference>
<evidence type="ECO:0000256" key="3">
    <source>
        <dbReference type="ARBA" id="ARBA00022505"/>
    </source>
</evidence>
<reference evidence="9" key="1">
    <citation type="journal article" date="2000" name="Adv. Protein Chem.">
        <title>Protein fold recognition using sequence profiles and its application in structural genomics.</title>
        <authorList>
            <person name="Koonin E.V."/>
            <person name="Wolf Y.I."/>
            <person name="Aravind L."/>
        </authorList>
    </citation>
    <scope>NUCLEOTIDE SEQUENCE</scope>
</reference>